<proteinExistence type="predicted"/>
<keyword evidence="1" id="KW-0812">Transmembrane</keyword>
<comment type="caution">
    <text evidence="2">The sequence shown here is derived from an EMBL/GenBank/DDBJ whole genome shotgun (WGS) entry which is preliminary data.</text>
</comment>
<accession>A0A9D4UXG6</accession>
<gene>
    <name evidence="2" type="ORF">GOP47_0009902</name>
</gene>
<dbReference type="PANTHER" id="PTHR33115:SF37">
    <property type="entry name" value="OS01G0618300 PROTEIN"/>
    <property type="match status" value="1"/>
</dbReference>
<keyword evidence="3" id="KW-1185">Reference proteome</keyword>
<keyword evidence="1" id="KW-1133">Transmembrane helix</keyword>
<name>A0A9D4UXG6_ADICA</name>
<evidence type="ECO:0000313" key="3">
    <source>
        <dbReference type="Proteomes" id="UP000886520"/>
    </source>
</evidence>
<evidence type="ECO:0000313" key="2">
    <source>
        <dbReference type="EMBL" id="KAI5075826.1"/>
    </source>
</evidence>
<dbReference type="AlphaFoldDB" id="A0A9D4UXG6"/>
<dbReference type="Proteomes" id="UP000886520">
    <property type="component" value="Chromosome 9"/>
</dbReference>
<dbReference type="PANTHER" id="PTHR33115">
    <property type="entry name" value="ARM REPEAT SUPERFAMILY PROTEIN"/>
    <property type="match status" value="1"/>
</dbReference>
<keyword evidence="1" id="KW-0472">Membrane</keyword>
<feature type="transmembrane region" description="Helical" evidence="1">
    <location>
        <begin position="119"/>
        <end position="146"/>
    </location>
</feature>
<dbReference type="EMBL" id="JABFUD020000009">
    <property type="protein sequence ID" value="KAI5075826.1"/>
    <property type="molecule type" value="Genomic_DNA"/>
</dbReference>
<feature type="transmembrane region" description="Helical" evidence="1">
    <location>
        <begin position="94"/>
        <end position="113"/>
    </location>
</feature>
<organism evidence="2 3">
    <name type="scientific">Adiantum capillus-veneris</name>
    <name type="common">Maidenhair fern</name>
    <dbReference type="NCBI Taxonomy" id="13818"/>
    <lineage>
        <taxon>Eukaryota</taxon>
        <taxon>Viridiplantae</taxon>
        <taxon>Streptophyta</taxon>
        <taxon>Embryophyta</taxon>
        <taxon>Tracheophyta</taxon>
        <taxon>Polypodiopsida</taxon>
        <taxon>Polypodiidae</taxon>
        <taxon>Polypodiales</taxon>
        <taxon>Pteridineae</taxon>
        <taxon>Pteridaceae</taxon>
        <taxon>Vittarioideae</taxon>
        <taxon>Adiantum</taxon>
    </lineage>
</organism>
<reference evidence="2" key="1">
    <citation type="submission" date="2021-01" db="EMBL/GenBank/DDBJ databases">
        <title>Adiantum capillus-veneris genome.</title>
        <authorList>
            <person name="Fang Y."/>
            <person name="Liao Q."/>
        </authorList>
    </citation>
    <scope>NUCLEOTIDE SEQUENCE</scope>
    <source>
        <strain evidence="2">H3</strain>
        <tissue evidence="2">Leaf</tissue>
    </source>
</reference>
<evidence type="ECO:0008006" key="4">
    <source>
        <dbReference type="Google" id="ProtNLM"/>
    </source>
</evidence>
<feature type="transmembrane region" description="Helical" evidence="1">
    <location>
        <begin position="218"/>
        <end position="244"/>
    </location>
</feature>
<sequence>MQAHCLINIPRNYGSQDEPGCFGSCVPGYDSRPRSDWIRRIADNVDKGVCNRLLGRVLDGHGGEKIVAQYEQSLLWARTGASVIGFLYKLAKNLTFWSLTWATVVILGAYVDNLHPGDYYYIILILLIEGTRLPLAAFFTQLLIYYDIPPGHILSQHQLSYLTQLSTNFSIPLRLLSALLQVLFITPNIVLSFIRLVHMHVHTYPTKQPTQYYVHSSLVIFYILVMVNAMVCFSMAVLTFVVWFRFQHLKLQPTGKAEKSLLKYFDQVLYHATAEGVLNEASFNFMEFAIVFLGREYANKLSRWNHVTENHEGLLKYLHADQRAADYVLVSLASGDMEVQQGAANIVGAWAYLKLGDNYQVLQQLPVELLTKMADMVGTGEIGRAAVQSFSVLARIDPRYISETSTSNNELVLDQIVKLVNSHKNVYPIPAMRALIFFYDKLRESESRSPTANKAMASSWKLSNESLEEKLAEELKKLLHLDIYPNQSHFKIGFTETYIQRVRLHAAYLLHMLGLEHKVYHFQAQLRDIIPREDGREQLEGEWWFSHEIQMLNYLREAVLSLPPVRTPPQVESLKFKLSPPALAAKPTLPHARQ</sequence>
<feature type="transmembrane region" description="Helical" evidence="1">
    <location>
        <begin position="175"/>
        <end position="198"/>
    </location>
</feature>
<protein>
    <recommendedName>
        <fullName evidence="4">Transmembrane protein</fullName>
    </recommendedName>
</protein>
<evidence type="ECO:0000256" key="1">
    <source>
        <dbReference type="SAM" id="Phobius"/>
    </source>
</evidence>